<dbReference type="STRING" id="50376.A0A517LL37"/>
<evidence type="ECO:0000256" key="2">
    <source>
        <dbReference type="ARBA" id="ARBA00010139"/>
    </source>
</evidence>
<dbReference type="EMBL" id="CP042199">
    <property type="protein sequence ID" value="QDS76351.1"/>
    <property type="molecule type" value="Genomic_DNA"/>
</dbReference>
<gene>
    <name evidence="9" type="ORF">FKW77_003014</name>
</gene>
<evidence type="ECO:0000313" key="10">
    <source>
        <dbReference type="Proteomes" id="UP000316270"/>
    </source>
</evidence>
<keyword evidence="10" id="KW-1185">Reference proteome</keyword>
<evidence type="ECO:0000313" key="9">
    <source>
        <dbReference type="EMBL" id="QDS76351.1"/>
    </source>
</evidence>
<name>A0A517LL37_9PEZI</name>
<feature type="compositionally biased region" description="Polar residues" evidence="8">
    <location>
        <begin position="1"/>
        <end position="17"/>
    </location>
</feature>
<dbReference type="GO" id="GO:0004499">
    <property type="term" value="F:N,N-dimethylaniline monooxygenase activity"/>
    <property type="evidence" value="ECO:0007669"/>
    <property type="project" value="InterPro"/>
</dbReference>
<keyword evidence="3" id="KW-0285">Flavoprotein</keyword>
<dbReference type="GO" id="GO:0050660">
    <property type="term" value="F:flavin adenine dinucleotide binding"/>
    <property type="evidence" value="ECO:0007669"/>
    <property type="project" value="InterPro"/>
</dbReference>
<comment type="similarity">
    <text evidence="2">Belongs to the FAD-binding monooxygenase family.</text>
</comment>
<evidence type="ECO:0000256" key="8">
    <source>
        <dbReference type="SAM" id="MobiDB-lite"/>
    </source>
</evidence>
<dbReference type="SUPFAM" id="SSF51905">
    <property type="entry name" value="FAD/NAD(P)-binding domain"/>
    <property type="match status" value="2"/>
</dbReference>
<dbReference type="PANTHER" id="PTHR43098">
    <property type="entry name" value="L-ORNITHINE N(5)-MONOOXYGENASE-RELATED"/>
    <property type="match status" value="1"/>
</dbReference>
<accession>A0A517LL37</accession>
<dbReference type="Proteomes" id="UP000316270">
    <property type="component" value="Chromosome 15"/>
</dbReference>
<sequence>MGKRTSQSNSSKPTESSSDNKPDRSKLKEKYAQEREKRMNKEGNNQYHKVPREVLENFQKDPWSDPNFKRDAIHKDIEVLVLGAGFGGQVAAARLIQEGVNDFLMVEKAANFGGAWYYNRYPGVSCDTESYIYMPLLEEVGYIPSEKYCRGQEIREYAQMIGKHFGLYERCLFQTEVKSLDWDEGKARWRVGTSRGDTLSARFVISAGGSLHVPKLPGLEGIEKFEGRSFHTSRWDFDYTGGDINGGMDKLKGKKVAILGTGASSVQVIPKVAESAEHLYVFSRTPSSVIKRYDQPTDQKWVKEATTQKGWQRERINNFNVIVTGGKVKEDLVQDGWTKTMQKLPHWGGKSSDDSIEDSMDRQTEADFQKMEEVRARIDENVKDKEKAEKLKPWYNLFCKRPCFNNEYLPTFNRSNVTLVDLTEESNGEQRVDAKGMQVGSKHYDLDCIVYASGFEFGSDYSSRLGIEMTGQNNLNLKKKWEEGPSTLHGLTSRGFPNVFFMTTAQSGYTQNNTHALDEQATHSAYIISQMRERGISYIQPKQEAEDKWVDTIIQMGKEQYKFVEDCTPGYYTNEGQEADKWLRGASYGKGSPAFFKLLEEWREAGELEGLEIVYEGKSEERDSELSEKKSALIEVVEREITPEVDGKEEVRQEKTCHPSMEPKEMTWLGLVMYGVRGLGLIW</sequence>
<feature type="region of interest" description="Disordered" evidence="8">
    <location>
        <begin position="1"/>
        <end position="45"/>
    </location>
</feature>
<reference evidence="9 10" key="1">
    <citation type="submission" date="2019-07" db="EMBL/GenBank/DDBJ databases">
        <title>Finished genome of Venturia effusa.</title>
        <authorList>
            <person name="Young C.A."/>
            <person name="Cox M.P."/>
            <person name="Ganley A.R.D."/>
            <person name="David W.J."/>
        </authorList>
    </citation>
    <scope>NUCLEOTIDE SEQUENCE [LARGE SCALE GENOMIC DNA]</scope>
    <source>
        <strain evidence="10">albino</strain>
    </source>
</reference>
<dbReference type="InterPro" id="IPR020946">
    <property type="entry name" value="Flavin_mOase-like"/>
</dbReference>
<dbReference type="GO" id="GO:0050661">
    <property type="term" value="F:NADP binding"/>
    <property type="evidence" value="ECO:0007669"/>
    <property type="project" value="InterPro"/>
</dbReference>
<evidence type="ECO:0000256" key="7">
    <source>
        <dbReference type="ARBA" id="ARBA00023033"/>
    </source>
</evidence>
<dbReference type="PANTHER" id="PTHR43098:SF4">
    <property type="entry name" value="BLR3857 PROTEIN"/>
    <property type="match status" value="1"/>
</dbReference>
<comment type="cofactor">
    <cofactor evidence="1">
        <name>FAD</name>
        <dbReference type="ChEBI" id="CHEBI:57692"/>
    </cofactor>
</comment>
<evidence type="ECO:0000256" key="6">
    <source>
        <dbReference type="ARBA" id="ARBA00023002"/>
    </source>
</evidence>
<organism evidence="9 10">
    <name type="scientific">Venturia effusa</name>
    <dbReference type="NCBI Taxonomy" id="50376"/>
    <lineage>
        <taxon>Eukaryota</taxon>
        <taxon>Fungi</taxon>
        <taxon>Dikarya</taxon>
        <taxon>Ascomycota</taxon>
        <taxon>Pezizomycotina</taxon>
        <taxon>Dothideomycetes</taxon>
        <taxon>Pleosporomycetidae</taxon>
        <taxon>Venturiales</taxon>
        <taxon>Venturiaceae</taxon>
        <taxon>Venturia</taxon>
    </lineage>
</organism>
<protein>
    <recommendedName>
        <fullName evidence="11">FAD/NAD(P)-binding domain-containing protein</fullName>
    </recommendedName>
</protein>
<evidence type="ECO:0008006" key="11">
    <source>
        <dbReference type="Google" id="ProtNLM"/>
    </source>
</evidence>
<feature type="compositionally biased region" description="Basic and acidic residues" evidence="8">
    <location>
        <begin position="18"/>
        <end position="41"/>
    </location>
</feature>
<keyword evidence="6" id="KW-0560">Oxidoreductase</keyword>
<dbReference type="AlphaFoldDB" id="A0A517LL37"/>
<dbReference type="Pfam" id="PF00743">
    <property type="entry name" value="FMO-like"/>
    <property type="match status" value="1"/>
</dbReference>
<evidence type="ECO:0000256" key="5">
    <source>
        <dbReference type="ARBA" id="ARBA00022857"/>
    </source>
</evidence>
<dbReference type="OrthoDB" id="66881at2759"/>
<dbReference type="InterPro" id="IPR050775">
    <property type="entry name" value="FAD-binding_Monooxygenases"/>
</dbReference>
<keyword evidence="7" id="KW-0503">Monooxygenase</keyword>
<keyword evidence="5" id="KW-0521">NADP</keyword>
<dbReference type="InterPro" id="IPR036188">
    <property type="entry name" value="FAD/NAD-bd_sf"/>
</dbReference>
<evidence type="ECO:0000256" key="4">
    <source>
        <dbReference type="ARBA" id="ARBA00022827"/>
    </source>
</evidence>
<dbReference type="Gene3D" id="3.50.50.60">
    <property type="entry name" value="FAD/NAD(P)-binding domain"/>
    <property type="match status" value="2"/>
</dbReference>
<keyword evidence="4" id="KW-0274">FAD</keyword>
<evidence type="ECO:0000256" key="3">
    <source>
        <dbReference type="ARBA" id="ARBA00022630"/>
    </source>
</evidence>
<proteinExistence type="inferred from homology"/>
<evidence type="ECO:0000256" key="1">
    <source>
        <dbReference type="ARBA" id="ARBA00001974"/>
    </source>
</evidence>